<evidence type="ECO:0000256" key="1">
    <source>
        <dbReference type="ARBA" id="ARBA00006484"/>
    </source>
</evidence>
<dbReference type="NCBIfam" id="NF009093">
    <property type="entry name" value="PRK12429.1"/>
    <property type="match status" value="1"/>
</dbReference>
<accession>A0ABU8QMC5</accession>
<dbReference type="InterPro" id="IPR011294">
    <property type="entry name" value="3-OHbutyrate_DH"/>
</dbReference>
<gene>
    <name evidence="3" type="primary">hbdH</name>
    <name evidence="3" type="ORF">V7S98_00965</name>
</gene>
<dbReference type="PRINTS" id="PR00081">
    <property type="entry name" value="GDHRDH"/>
</dbReference>
<dbReference type="CDD" id="cd08940">
    <property type="entry name" value="HBDH_SDR_c"/>
    <property type="match status" value="1"/>
</dbReference>
<dbReference type="PANTHER" id="PTHR42879:SF2">
    <property type="entry name" value="3-OXOACYL-[ACYL-CARRIER-PROTEIN] REDUCTASE FABG"/>
    <property type="match status" value="1"/>
</dbReference>
<organism evidence="3 4">
    <name type="scientific">Pseudomonas farsensis</name>
    <dbReference type="NCBI Taxonomy" id="2745492"/>
    <lineage>
        <taxon>Bacteria</taxon>
        <taxon>Pseudomonadati</taxon>
        <taxon>Pseudomonadota</taxon>
        <taxon>Gammaproteobacteria</taxon>
        <taxon>Pseudomonadales</taxon>
        <taxon>Pseudomonadaceae</taxon>
        <taxon>Pseudomonas</taxon>
    </lineage>
</organism>
<dbReference type="RefSeq" id="WP_339597968.1">
    <property type="nucleotide sequence ID" value="NZ_JBBHLC010000002.1"/>
</dbReference>
<name>A0ABU8QMC5_9PSED</name>
<keyword evidence="4" id="KW-1185">Reference proteome</keyword>
<reference evidence="3 4" key="1">
    <citation type="submission" date="2024-02" db="EMBL/GenBank/DDBJ databases">
        <title>Identification of pathogenicity and growth-promoting function of Pseudomonas putida variant.</title>
        <authorList>
            <person name="Sun J."/>
        </authorList>
    </citation>
    <scope>NUCLEOTIDE SEQUENCE [LARGE SCALE GENOMIC DNA]</scope>
    <source>
        <strain evidence="3 4">A03</strain>
    </source>
</reference>
<dbReference type="InterPro" id="IPR036291">
    <property type="entry name" value="NAD(P)-bd_dom_sf"/>
</dbReference>
<sequence>MTLKGKTALVTGSTSGIGLGIAQVLAQAGANIVLNGFGDPAPAIAQIKHQGVEAIHHPADLSNIRQIEQLFAAAERAFGAVDILVNNAGIQHVAPVEQFPVEAWDKIIALNLSAVFHGSRLVLPGMRERGWGRIVNIASVHGLVGSTGKAAYVAAKHGVVGLTKVIGLETATSNITCNAICPGWVLTPLVQKQIDDRAANGGDAQQAQHDLLAEKQPSLAFVTPQHLGELVLFLCSEAGSQVRGAAWNVDGGWLAQ</sequence>
<dbReference type="InterPro" id="IPR020904">
    <property type="entry name" value="Sc_DH/Rdtase_CS"/>
</dbReference>
<comment type="caution">
    <text evidence="3">The sequence shown here is derived from an EMBL/GenBank/DDBJ whole genome shotgun (WGS) entry which is preliminary data.</text>
</comment>
<dbReference type="NCBIfam" id="TIGR01963">
    <property type="entry name" value="PHB_DH"/>
    <property type="match status" value="1"/>
</dbReference>
<dbReference type="InterPro" id="IPR002347">
    <property type="entry name" value="SDR_fam"/>
</dbReference>
<proteinExistence type="inferred from homology"/>
<dbReference type="Pfam" id="PF00106">
    <property type="entry name" value="adh_short"/>
    <property type="match status" value="1"/>
</dbReference>
<dbReference type="PANTHER" id="PTHR42879">
    <property type="entry name" value="3-OXOACYL-(ACYL-CARRIER-PROTEIN) REDUCTASE"/>
    <property type="match status" value="1"/>
</dbReference>
<dbReference type="PRINTS" id="PR00080">
    <property type="entry name" value="SDRFAMILY"/>
</dbReference>
<dbReference type="InterPro" id="IPR050259">
    <property type="entry name" value="SDR"/>
</dbReference>
<dbReference type="PROSITE" id="PS00061">
    <property type="entry name" value="ADH_SHORT"/>
    <property type="match status" value="1"/>
</dbReference>
<evidence type="ECO:0000313" key="3">
    <source>
        <dbReference type="EMBL" id="MEJ5861797.1"/>
    </source>
</evidence>
<comment type="similarity">
    <text evidence="1 2">Belongs to the short-chain dehydrogenases/reductases (SDR) family.</text>
</comment>
<dbReference type="EMBL" id="JBBHLC010000002">
    <property type="protein sequence ID" value="MEJ5861797.1"/>
    <property type="molecule type" value="Genomic_DNA"/>
</dbReference>
<protein>
    <submittedName>
        <fullName evidence="3">3-hydroxybutyrate dehydrogenase</fullName>
    </submittedName>
</protein>
<evidence type="ECO:0000313" key="4">
    <source>
        <dbReference type="Proteomes" id="UP001380290"/>
    </source>
</evidence>
<dbReference type="Proteomes" id="UP001380290">
    <property type="component" value="Unassembled WGS sequence"/>
</dbReference>
<dbReference type="SUPFAM" id="SSF51735">
    <property type="entry name" value="NAD(P)-binding Rossmann-fold domains"/>
    <property type="match status" value="1"/>
</dbReference>
<evidence type="ECO:0000256" key="2">
    <source>
        <dbReference type="RuleBase" id="RU000363"/>
    </source>
</evidence>
<dbReference type="Gene3D" id="3.40.50.720">
    <property type="entry name" value="NAD(P)-binding Rossmann-like Domain"/>
    <property type="match status" value="1"/>
</dbReference>